<evidence type="ECO:0000313" key="2">
    <source>
        <dbReference type="EMBL" id="QPH55820.1"/>
    </source>
</evidence>
<proteinExistence type="predicted"/>
<dbReference type="AlphaFoldDB" id="A0A7S9QEC8"/>
<dbReference type="PANTHER" id="PTHR43738">
    <property type="entry name" value="ABC TRANSPORTER, MEMBRANE PROTEIN"/>
    <property type="match status" value="1"/>
</dbReference>
<keyword evidence="3" id="KW-1185">Reference proteome</keyword>
<feature type="transmembrane region" description="Helical" evidence="1">
    <location>
        <begin position="19"/>
        <end position="41"/>
    </location>
</feature>
<dbReference type="KEGG" id="poz:I0K15_08900"/>
<keyword evidence="1" id="KW-0472">Membrane</keyword>
<dbReference type="EMBL" id="CP064942">
    <property type="protein sequence ID" value="QPH55820.1"/>
    <property type="molecule type" value="Genomic_DNA"/>
</dbReference>
<keyword evidence="1" id="KW-1133">Transmembrane helix</keyword>
<keyword evidence="1" id="KW-0812">Transmembrane</keyword>
<name>A0A7S9QEC8_9RHOB</name>
<dbReference type="InterPro" id="IPR051125">
    <property type="entry name" value="ABC-4/HrtB_transporter"/>
</dbReference>
<sequence length="440" mass="45776">MPDALLDIWYGLPAIAQDILLLVALLLPVVLIALVVLRGFAPAPLLRALVTRHLGINAVFVALIACAVGVGAALIVQERALRAASADAANPFPLVIGTPGSETTLLFSSVYLQPNDVGLIDGPAFAEISEHPRVAMAAPLAFGDSWQGAPVVGTIAPFIEHLAGASVEGRLFESYSEAVAGADVPLTLGDTFEPAHGIGEEVEHGAHEGVEITVVGRMARTGTPWDRAILVPAEQVWETHGLGNGHAFDQPDALGPPYEPQWFPGTPAALVVPTELYAAYSLREQFTRDDLMAILPAAVLTELHLLMGDIRAAASVMTVASQVLVAVAVLAGLALLTRLFARQLALLRALGAPRRFIAATLWSYAALLIGLGAALGLGLALALTGVLSAIISERTGLAVSGRLGWAEIHLVAAFVSASALAALLPVRAAFSRNAVEALRG</sequence>
<dbReference type="RefSeq" id="WP_196105082.1">
    <property type="nucleotide sequence ID" value="NZ_CP064942.1"/>
</dbReference>
<gene>
    <name evidence="2" type="ORF">I0K15_08900</name>
</gene>
<feature type="transmembrane region" description="Helical" evidence="1">
    <location>
        <begin position="361"/>
        <end position="391"/>
    </location>
</feature>
<evidence type="ECO:0000313" key="3">
    <source>
        <dbReference type="Proteomes" id="UP000594800"/>
    </source>
</evidence>
<feature type="transmembrane region" description="Helical" evidence="1">
    <location>
        <begin position="53"/>
        <end position="76"/>
    </location>
</feature>
<dbReference type="PANTHER" id="PTHR43738:SF2">
    <property type="entry name" value="ABC TRANSPORTER PERMEASE"/>
    <property type="match status" value="1"/>
</dbReference>
<accession>A0A7S9QEC8</accession>
<dbReference type="Proteomes" id="UP000594800">
    <property type="component" value="Chromosome"/>
</dbReference>
<feature type="transmembrane region" description="Helical" evidence="1">
    <location>
        <begin position="319"/>
        <end position="341"/>
    </location>
</feature>
<evidence type="ECO:0000256" key="1">
    <source>
        <dbReference type="SAM" id="Phobius"/>
    </source>
</evidence>
<feature type="transmembrane region" description="Helical" evidence="1">
    <location>
        <begin position="403"/>
        <end position="424"/>
    </location>
</feature>
<reference evidence="2 3" key="1">
    <citation type="submission" date="2020-11" db="EMBL/GenBank/DDBJ databases">
        <title>Description of Pontivivens ytuae sp. nov. isolated from deep sea sediment of Mariana Trench.</title>
        <authorList>
            <person name="Wang Z."/>
            <person name="Sun Q.-L."/>
            <person name="Xu X.-D."/>
            <person name="Tang Y.-Z."/>
            <person name="Zhang J."/>
        </authorList>
    </citation>
    <scope>NUCLEOTIDE SEQUENCE [LARGE SCALE GENOMIC DNA]</scope>
    <source>
        <strain evidence="2 3">MT2928</strain>
    </source>
</reference>
<organism evidence="2 3">
    <name type="scientific">Pontivivens ytuae</name>
    <dbReference type="NCBI Taxonomy" id="2789856"/>
    <lineage>
        <taxon>Bacteria</taxon>
        <taxon>Pseudomonadati</taxon>
        <taxon>Pseudomonadota</taxon>
        <taxon>Alphaproteobacteria</taxon>
        <taxon>Rhodobacterales</taxon>
        <taxon>Paracoccaceae</taxon>
        <taxon>Pontivivens</taxon>
    </lineage>
</organism>
<protein>
    <submittedName>
        <fullName evidence="2">ABC transporter permease</fullName>
    </submittedName>
</protein>